<dbReference type="Proteomes" id="UP001139031">
    <property type="component" value="Unassembled WGS sequence"/>
</dbReference>
<evidence type="ECO:0000256" key="3">
    <source>
        <dbReference type="ARBA" id="ARBA00022692"/>
    </source>
</evidence>
<keyword evidence="4 6" id="KW-1133">Transmembrane helix</keyword>
<gene>
    <name evidence="7" type="ORF">K7C98_03755</name>
</gene>
<organism evidence="7 8">
    <name type="scientific">Nannocystis pusilla</name>
    <dbReference type="NCBI Taxonomy" id="889268"/>
    <lineage>
        <taxon>Bacteria</taxon>
        <taxon>Pseudomonadati</taxon>
        <taxon>Myxococcota</taxon>
        <taxon>Polyangia</taxon>
        <taxon>Nannocystales</taxon>
        <taxon>Nannocystaceae</taxon>
        <taxon>Nannocystis</taxon>
    </lineage>
</organism>
<dbReference type="Pfam" id="PF01594">
    <property type="entry name" value="AI-2E_transport"/>
    <property type="match status" value="1"/>
</dbReference>
<dbReference type="PANTHER" id="PTHR21716">
    <property type="entry name" value="TRANSMEMBRANE PROTEIN"/>
    <property type="match status" value="1"/>
</dbReference>
<feature type="transmembrane region" description="Helical" evidence="6">
    <location>
        <begin position="37"/>
        <end position="56"/>
    </location>
</feature>
<keyword evidence="3 6" id="KW-0812">Transmembrane</keyword>
<dbReference type="RefSeq" id="WP_224190108.1">
    <property type="nucleotide sequence ID" value="NZ_JAIRAU010000001.1"/>
</dbReference>
<evidence type="ECO:0000313" key="7">
    <source>
        <dbReference type="EMBL" id="MBZ5708358.1"/>
    </source>
</evidence>
<comment type="similarity">
    <text evidence="2">Belongs to the autoinducer-2 exporter (AI-2E) (TC 2.A.86) family.</text>
</comment>
<feature type="transmembrane region" description="Helical" evidence="6">
    <location>
        <begin position="156"/>
        <end position="174"/>
    </location>
</feature>
<proteinExistence type="inferred from homology"/>
<feature type="transmembrane region" description="Helical" evidence="6">
    <location>
        <begin position="270"/>
        <end position="288"/>
    </location>
</feature>
<evidence type="ECO:0000256" key="1">
    <source>
        <dbReference type="ARBA" id="ARBA00004141"/>
    </source>
</evidence>
<keyword evidence="8" id="KW-1185">Reference proteome</keyword>
<sequence length="354" mass="38375">METNTDRREQARRLILAAAVVAAFYLCWLMLRPFVDVLLWAGVLTLTFNPVHRRLLARTNRPNLSAGLTTLFVIVAIGVPMGLVTWAVVREITPTVGLLQTAIGQLLDPESELTGPTMRWLGQHVDLEQIRHQISEQLQALGLQLANTTLGVLGDVLGLVVRALFVVFVMFYLFRDGRTVRDALAGAIPLQDLQTREVLRRIGEVVDASVNGVLVIATLQGVLGGLAFAVLGVPSAVIWGVAMIFLSLIPLAGAFVVWIPAAIYLVVSGAWIKAILLALWGIFVISLVDNFLRPRLVGKRAKLHELFIFFAVLGGLQVFGLIGLVLGPVVLAIALSLFEAFRHPADAPAPAVGR</sequence>
<comment type="subcellular location">
    <subcellularLocation>
        <location evidence="1">Membrane</location>
        <topology evidence="1">Multi-pass membrane protein</topology>
    </subcellularLocation>
</comment>
<evidence type="ECO:0000256" key="4">
    <source>
        <dbReference type="ARBA" id="ARBA00022989"/>
    </source>
</evidence>
<keyword evidence="5 6" id="KW-0472">Membrane</keyword>
<reference evidence="7" key="1">
    <citation type="submission" date="2021-08" db="EMBL/GenBank/DDBJ databases">
        <authorList>
            <person name="Stevens D.C."/>
        </authorList>
    </citation>
    <scope>NUCLEOTIDE SEQUENCE</scope>
    <source>
        <strain evidence="7">DSM 53165</strain>
    </source>
</reference>
<evidence type="ECO:0000256" key="6">
    <source>
        <dbReference type="SAM" id="Phobius"/>
    </source>
</evidence>
<dbReference type="InterPro" id="IPR002549">
    <property type="entry name" value="AI-2E-like"/>
</dbReference>
<protein>
    <submittedName>
        <fullName evidence="7">AI-2E family transporter</fullName>
    </submittedName>
</protein>
<feature type="transmembrane region" description="Helical" evidence="6">
    <location>
        <begin position="308"/>
        <end position="335"/>
    </location>
</feature>
<feature type="transmembrane region" description="Helical" evidence="6">
    <location>
        <begin position="12"/>
        <end position="31"/>
    </location>
</feature>
<accession>A0ABS7TJF1</accession>
<dbReference type="EMBL" id="JAIRAU010000001">
    <property type="protein sequence ID" value="MBZ5708358.1"/>
    <property type="molecule type" value="Genomic_DNA"/>
</dbReference>
<evidence type="ECO:0000256" key="2">
    <source>
        <dbReference type="ARBA" id="ARBA00009773"/>
    </source>
</evidence>
<dbReference type="PANTHER" id="PTHR21716:SF4">
    <property type="entry name" value="TRANSMEMBRANE PROTEIN 245"/>
    <property type="match status" value="1"/>
</dbReference>
<name>A0ABS7TJF1_9BACT</name>
<evidence type="ECO:0000313" key="8">
    <source>
        <dbReference type="Proteomes" id="UP001139031"/>
    </source>
</evidence>
<evidence type="ECO:0000256" key="5">
    <source>
        <dbReference type="ARBA" id="ARBA00023136"/>
    </source>
</evidence>
<feature type="transmembrane region" description="Helical" evidence="6">
    <location>
        <begin position="210"/>
        <end position="231"/>
    </location>
</feature>
<feature type="transmembrane region" description="Helical" evidence="6">
    <location>
        <begin position="68"/>
        <end position="89"/>
    </location>
</feature>
<feature type="transmembrane region" description="Helical" evidence="6">
    <location>
        <begin position="237"/>
        <end position="258"/>
    </location>
</feature>
<comment type="caution">
    <text evidence="7">The sequence shown here is derived from an EMBL/GenBank/DDBJ whole genome shotgun (WGS) entry which is preliminary data.</text>
</comment>